<feature type="compositionally biased region" description="Basic residues" evidence="1">
    <location>
        <begin position="35"/>
        <end position="54"/>
    </location>
</feature>
<name>A0A1A8E126_NOTKA</name>
<feature type="non-terminal residue" evidence="2">
    <location>
        <position position="1"/>
    </location>
</feature>
<feature type="compositionally biased region" description="Polar residues" evidence="1">
    <location>
        <begin position="7"/>
        <end position="32"/>
    </location>
</feature>
<proteinExistence type="predicted"/>
<feature type="region of interest" description="Disordered" evidence="1">
    <location>
        <begin position="1"/>
        <end position="56"/>
    </location>
</feature>
<dbReference type="AlphaFoldDB" id="A0A1A8E126"/>
<reference evidence="2" key="2">
    <citation type="submission" date="2016-06" db="EMBL/GenBank/DDBJ databases">
        <title>The genome of a short-lived fish provides insights into sex chromosome evolution and the genetic control of aging.</title>
        <authorList>
            <person name="Reichwald K."/>
            <person name="Felder M."/>
            <person name="Petzold A."/>
            <person name="Koch P."/>
            <person name="Groth M."/>
            <person name="Platzer M."/>
        </authorList>
    </citation>
    <scope>NUCLEOTIDE SEQUENCE</scope>
    <source>
        <tissue evidence="2">Brain</tissue>
    </source>
</reference>
<organism evidence="2">
    <name type="scientific">Nothobranchius kadleci</name>
    <name type="common">African annual killifish</name>
    <dbReference type="NCBI Taxonomy" id="1051664"/>
    <lineage>
        <taxon>Eukaryota</taxon>
        <taxon>Metazoa</taxon>
        <taxon>Chordata</taxon>
        <taxon>Craniata</taxon>
        <taxon>Vertebrata</taxon>
        <taxon>Euteleostomi</taxon>
        <taxon>Actinopterygii</taxon>
        <taxon>Neopterygii</taxon>
        <taxon>Teleostei</taxon>
        <taxon>Neoteleostei</taxon>
        <taxon>Acanthomorphata</taxon>
        <taxon>Ovalentaria</taxon>
        <taxon>Atherinomorphae</taxon>
        <taxon>Cyprinodontiformes</taxon>
        <taxon>Nothobranchiidae</taxon>
        <taxon>Nothobranchius</taxon>
    </lineage>
</organism>
<dbReference type="EMBL" id="HAEA01010716">
    <property type="protein sequence ID" value="SBQ39196.1"/>
    <property type="molecule type" value="Transcribed_RNA"/>
</dbReference>
<evidence type="ECO:0000313" key="2">
    <source>
        <dbReference type="EMBL" id="SBQ39196.1"/>
    </source>
</evidence>
<accession>A0A1A8E126</accession>
<sequence length="94" mass="10107">EKEGTGRKQTTANSTANRETNADTAVQVSDDSTPPRKKKKGFKNTGRNGKRKIPGWKNCAITPIKRTAPCTGAVFPKGMVDSLTSSNMRLVVAT</sequence>
<gene>
    <name evidence="2" type="primary">Nfu_g_1_024771</name>
</gene>
<evidence type="ECO:0000256" key="1">
    <source>
        <dbReference type="SAM" id="MobiDB-lite"/>
    </source>
</evidence>
<protein>
    <submittedName>
        <fullName evidence="2">Uncharacterized protein</fullName>
    </submittedName>
</protein>
<reference evidence="2" key="1">
    <citation type="submission" date="2016-05" db="EMBL/GenBank/DDBJ databases">
        <authorList>
            <person name="Lavstsen T."/>
            <person name="Jespersen J.S."/>
        </authorList>
    </citation>
    <scope>NUCLEOTIDE SEQUENCE</scope>
    <source>
        <tissue evidence="2">Brain</tissue>
    </source>
</reference>